<dbReference type="SUPFAM" id="SSF53448">
    <property type="entry name" value="Nucleotide-diphospho-sugar transferases"/>
    <property type="match status" value="1"/>
</dbReference>
<feature type="domain" description="Glycosyl transferase family 1" evidence="5">
    <location>
        <begin position="490"/>
        <end position="610"/>
    </location>
</feature>
<dbReference type="SUPFAM" id="SSF53756">
    <property type="entry name" value="UDP-Glycosyltransferase/glycogen phosphorylase"/>
    <property type="match status" value="1"/>
</dbReference>
<proteinExistence type="inferred from homology"/>
<evidence type="ECO:0000256" key="3">
    <source>
        <dbReference type="ARBA" id="ARBA00022676"/>
    </source>
</evidence>
<sequence length="743" mass="80980">MSLYQARTPAEARSLLPAGDQPVVIVPVFNSYDDVVRCYEAYFRNTPADVPLLVVDDRGWDRRPFEVLREVFAKAAPAHDVVVLEQISNKGFLLTMNDAFEAAGRSDIVILNSDVIVGPEWLRRMREAAYSSSTVATVTALTNHGTIVSVPRRNVATDEVPGGLSVDEAARRVAAGSPRLRPRIPTAIGHCTYVKRTVLDVVGLFDPAFSPGYGEEVDFSQRALATGFEHIVADDVFVFHKGGSSFGRSAAMEKRKFEHEQIIQNRYPYYGPWVRRVAADDFSPLAAALLAARRSLQGLVVAIDGMCLGPLPAGTQIVVVETARALAKRADVHEVIVYTPVQVPEYVSNAFSGQPKITIRQAHGFTPWGGAKAHVVYRPYQVRGNDEVQWLQSVGERVVVNQLDLIAYHDAAYFAADGDWRGYRDLAKIAAFAVDGLTYLSHHSRDAARAEGLLPEDKPNKVIYCGTEHTTLVAETSVRPGGLDELQNGFLLCLGVSYLHKNRLFALAVLAELHELGWRGSLVLAGAQPPDGSSLADEAKFLLEHPALAPYVVTLGMVSEAEKVWLYQNTGLVLYPTISEGFGLVPFEAAHYGVPTLSTRQGSLAEVLPADLPTIDEFDAAAVAVTARTLLEESGAGQKVVDQILEKGAEFTWDRVADDVFEVLMAVTERPACRVAVVRGELGYAFVSEANFANMAPSTSRKVLDVGINWAIAHPALRVKLVPPGSKRQVAVRQGLGRLRRAL</sequence>
<organism evidence="7 8">
    <name type="scientific">Jatrophihabitans lederbergiae</name>
    <dbReference type="NCBI Taxonomy" id="3075547"/>
    <lineage>
        <taxon>Bacteria</taxon>
        <taxon>Bacillati</taxon>
        <taxon>Actinomycetota</taxon>
        <taxon>Actinomycetes</taxon>
        <taxon>Jatrophihabitantales</taxon>
        <taxon>Jatrophihabitantaceae</taxon>
        <taxon>Jatrophihabitans</taxon>
    </lineage>
</organism>
<dbReference type="Pfam" id="PF00534">
    <property type="entry name" value="Glycos_transf_1"/>
    <property type="match status" value="1"/>
</dbReference>
<gene>
    <name evidence="7" type="ORF">RM423_02940</name>
</gene>
<dbReference type="Proteomes" id="UP001183176">
    <property type="component" value="Unassembled WGS sequence"/>
</dbReference>
<evidence type="ECO:0000313" key="7">
    <source>
        <dbReference type="EMBL" id="MDT0260345.1"/>
    </source>
</evidence>
<evidence type="ECO:0000256" key="1">
    <source>
        <dbReference type="ARBA" id="ARBA00004776"/>
    </source>
</evidence>
<dbReference type="InterPro" id="IPR001296">
    <property type="entry name" value="Glyco_trans_1"/>
</dbReference>
<dbReference type="GO" id="GO:0016757">
    <property type="term" value="F:glycosyltransferase activity"/>
    <property type="evidence" value="ECO:0007669"/>
    <property type="project" value="UniProtKB-KW"/>
</dbReference>
<evidence type="ECO:0000313" key="8">
    <source>
        <dbReference type="Proteomes" id="UP001183176"/>
    </source>
</evidence>
<evidence type="ECO:0000256" key="4">
    <source>
        <dbReference type="ARBA" id="ARBA00022679"/>
    </source>
</evidence>
<accession>A0ABU2J5T8</accession>
<dbReference type="PANTHER" id="PTHR43179">
    <property type="entry name" value="RHAMNOSYLTRANSFERASE WBBL"/>
    <property type="match status" value="1"/>
</dbReference>
<dbReference type="Gene3D" id="3.90.550.10">
    <property type="entry name" value="Spore Coat Polysaccharide Biosynthesis Protein SpsA, Chain A"/>
    <property type="match status" value="1"/>
</dbReference>
<keyword evidence="3 7" id="KW-0328">Glycosyltransferase</keyword>
<protein>
    <submittedName>
        <fullName evidence="7">Glycosyltransferase</fullName>
        <ecNumber evidence="7">2.4.-.-</ecNumber>
    </submittedName>
</protein>
<dbReference type="InterPro" id="IPR001173">
    <property type="entry name" value="Glyco_trans_2-like"/>
</dbReference>
<evidence type="ECO:0000259" key="5">
    <source>
        <dbReference type="Pfam" id="PF00534"/>
    </source>
</evidence>
<dbReference type="Gene3D" id="3.40.50.2000">
    <property type="entry name" value="Glycogen Phosphorylase B"/>
    <property type="match status" value="2"/>
</dbReference>
<name>A0ABU2J5T8_9ACTN</name>
<dbReference type="InterPro" id="IPR029044">
    <property type="entry name" value="Nucleotide-diphossugar_trans"/>
</dbReference>
<comment type="caution">
    <text evidence="7">The sequence shown here is derived from an EMBL/GenBank/DDBJ whole genome shotgun (WGS) entry which is preliminary data.</text>
</comment>
<dbReference type="RefSeq" id="WP_311421503.1">
    <property type="nucleotide sequence ID" value="NZ_JAVREH010000003.1"/>
</dbReference>
<keyword evidence="8" id="KW-1185">Reference proteome</keyword>
<dbReference type="EMBL" id="JAVREH010000003">
    <property type="protein sequence ID" value="MDT0260345.1"/>
    <property type="molecule type" value="Genomic_DNA"/>
</dbReference>
<comment type="pathway">
    <text evidence="1">Cell wall biogenesis; cell wall polysaccharide biosynthesis.</text>
</comment>
<dbReference type="Pfam" id="PF00535">
    <property type="entry name" value="Glycos_transf_2"/>
    <property type="match status" value="1"/>
</dbReference>
<dbReference type="PANTHER" id="PTHR43179:SF12">
    <property type="entry name" value="GALACTOFURANOSYLTRANSFERASE GLFT2"/>
    <property type="match status" value="1"/>
</dbReference>
<keyword evidence="4 7" id="KW-0808">Transferase</keyword>
<evidence type="ECO:0000256" key="2">
    <source>
        <dbReference type="ARBA" id="ARBA00006739"/>
    </source>
</evidence>
<reference evidence="8" key="1">
    <citation type="submission" date="2023-07" db="EMBL/GenBank/DDBJ databases">
        <title>30 novel species of actinomycetes from the DSMZ collection.</title>
        <authorList>
            <person name="Nouioui I."/>
        </authorList>
    </citation>
    <scope>NUCLEOTIDE SEQUENCE [LARGE SCALE GENOMIC DNA]</scope>
    <source>
        <strain evidence="8">DSM 44399</strain>
    </source>
</reference>
<comment type="similarity">
    <text evidence="2">Belongs to the glycosyltransferase 2 family.</text>
</comment>
<dbReference type="EC" id="2.4.-.-" evidence="7"/>
<feature type="domain" description="Glycosyltransferase 2-like" evidence="6">
    <location>
        <begin position="24"/>
        <end position="200"/>
    </location>
</feature>
<evidence type="ECO:0000259" key="6">
    <source>
        <dbReference type="Pfam" id="PF00535"/>
    </source>
</evidence>